<comment type="caution">
    <text evidence="2">The sequence shown here is derived from an EMBL/GenBank/DDBJ whole genome shotgun (WGS) entry which is preliminary data.</text>
</comment>
<protein>
    <submittedName>
        <fullName evidence="2">Uncharacterized protein</fullName>
    </submittedName>
</protein>
<feature type="region of interest" description="Disordered" evidence="1">
    <location>
        <begin position="1"/>
        <end position="87"/>
    </location>
</feature>
<gene>
    <name evidence="2" type="ORF">BDN71DRAFT_1483024</name>
</gene>
<dbReference type="EMBL" id="MU154570">
    <property type="protein sequence ID" value="KAF9494662.1"/>
    <property type="molecule type" value="Genomic_DNA"/>
</dbReference>
<dbReference type="OrthoDB" id="2669721at2759"/>
<dbReference type="AlphaFoldDB" id="A0A9P6D7Y6"/>
<accession>A0A9P6D7Y6</accession>
<feature type="compositionally biased region" description="Gly residues" evidence="1">
    <location>
        <begin position="51"/>
        <end position="65"/>
    </location>
</feature>
<name>A0A9P6D7Y6_PLEER</name>
<keyword evidence="3" id="KW-1185">Reference proteome</keyword>
<dbReference type="Proteomes" id="UP000807025">
    <property type="component" value="Unassembled WGS sequence"/>
</dbReference>
<evidence type="ECO:0000313" key="2">
    <source>
        <dbReference type="EMBL" id="KAF9494662.1"/>
    </source>
</evidence>
<sequence>MDNGGRPDGTTDGASNPSEEDPHDNETGGHLEDDTDGAGRDGGQLEDRDNGGVGGVPGGDIGGDSNGAEDGDGDRGAGGPSEDRDSEELLLQETSSIADIDTTLRFIELLRSATLEESGMDPDDIEMLRKPAEYPLQIDDPDLLLGIKIYKACSLASEATYNSTRHAIIEHFPNCKMPTLDQVKRAVKNLSGVKPIVHHMCEKSCLAFTGPFEDLDHCPKCLSPRYTKPGSLEPRKTFSTIPLGPQIQALYCDAVSARKMKYQREKTAKVLTELRTTRGQILEYNDYISGCEYLDAVQAGLIKDNDTVLIKTSDCWIFVWIFLDLDGDCRYKKVYVTPGIVIAGPDKPKNLDSFLFLTFYHVSALQREGLRIWDADLDTVFNSDLFLLFGTADGPGLALHNGLVGHKGRRGCRLHCPITGRHKPGEPTQYLVLMLPDNYTVHGCDHADVDIRTLLGLYSSSTSTARQYRVNLNMLIQSHTNAEFKRLRLQTGICKPCILKGLPKDHTLGVIAMNTLNFMHIPALNIPKLLFLLFRGKIDCEKTDSKNTWDWAVLQGNVWKSHGAEVTDCTPYLPGSFDRPPRNPAEKISSGYKAWEFLIYIYSLGPALFYGILPEKYWKNLCLLIQGIRILLQRKITRKQLCYAHMCLIEFITHIHILAHGAPETIRIGPAANVSQWTMERTIGNLGKEIRLHSNPYQNLTQRSIYRAQMNALQAMLGQGYILLHATDGCSHELPPSEHMALSTYMCQKGIQGTIDQVVRWARLALPNGQIARSRWKELQSKETQRVFRQVKFYANSTVKVQFGEVFYYFYLTVNGHRQGLCMLSVHSPPDEDLLKLSAYTLYSCKPGGEESMTVIEINTIDSVVAVLPHLVSSIHMHPELEGCVYIAEKPGLDIARMAGFEDLD</sequence>
<feature type="compositionally biased region" description="Basic and acidic residues" evidence="1">
    <location>
        <begin position="24"/>
        <end position="50"/>
    </location>
</feature>
<proteinExistence type="predicted"/>
<reference evidence="2" key="1">
    <citation type="submission" date="2020-11" db="EMBL/GenBank/DDBJ databases">
        <authorList>
            <consortium name="DOE Joint Genome Institute"/>
            <person name="Ahrendt S."/>
            <person name="Riley R."/>
            <person name="Andreopoulos W."/>
            <person name="Labutti K."/>
            <person name="Pangilinan J."/>
            <person name="Ruiz-Duenas F.J."/>
            <person name="Barrasa J.M."/>
            <person name="Sanchez-Garcia M."/>
            <person name="Camarero S."/>
            <person name="Miyauchi S."/>
            <person name="Serrano A."/>
            <person name="Linde D."/>
            <person name="Babiker R."/>
            <person name="Drula E."/>
            <person name="Ayuso-Fernandez I."/>
            <person name="Pacheco R."/>
            <person name="Padilla G."/>
            <person name="Ferreira P."/>
            <person name="Barriuso J."/>
            <person name="Kellner H."/>
            <person name="Castanera R."/>
            <person name="Alfaro M."/>
            <person name="Ramirez L."/>
            <person name="Pisabarro A.G."/>
            <person name="Kuo A."/>
            <person name="Tritt A."/>
            <person name="Lipzen A."/>
            <person name="He G."/>
            <person name="Yan M."/>
            <person name="Ng V."/>
            <person name="Cullen D."/>
            <person name="Martin F."/>
            <person name="Rosso M.-N."/>
            <person name="Henrissat B."/>
            <person name="Hibbett D."/>
            <person name="Martinez A.T."/>
            <person name="Grigoriev I.V."/>
        </authorList>
    </citation>
    <scope>NUCLEOTIDE SEQUENCE</scope>
    <source>
        <strain evidence="2">ATCC 90797</strain>
    </source>
</reference>
<evidence type="ECO:0000313" key="3">
    <source>
        <dbReference type="Proteomes" id="UP000807025"/>
    </source>
</evidence>
<organism evidence="2 3">
    <name type="scientific">Pleurotus eryngii</name>
    <name type="common">Boletus of the steppes</name>
    <dbReference type="NCBI Taxonomy" id="5323"/>
    <lineage>
        <taxon>Eukaryota</taxon>
        <taxon>Fungi</taxon>
        <taxon>Dikarya</taxon>
        <taxon>Basidiomycota</taxon>
        <taxon>Agaricomycotina</taxon>
        <taxon>Agaricomycetes</taxon>
        <taxon>Agaricomycetidae</taxon>
        <taxon>Agaricales</taxon>
        <taxon>Pleurotineae</taxon>
        <taxon>Pleurotaceae</taxon>
        <taxon>Pleurotus</taxon>
    </lineage>
</organism>
<evidence type="ECO:0000256" key="1">
    <source>
        <dbReference type="SAM" id="MobiDB-lite"/>
    </source>
</evidence>